<evidence type="ECO:0000256" key="1">
    <source>
        <dbReference type="SAM" id="Phobius"/>
    </source>
</evidence>
<feature type="transmembrane region" description="Helical" evidence="1">
    <location>
        <begin position="156"/>
        <end position="174"/>
    </location>
</feature>
<keyword evidence="1" id="KW-0812">Transmembrane</keyword>
<evidence type="ECO:0000313" key="4">
    <source>
        <dbReference type="EMBL" id="MDS0898497.1"/>
    </source>
</evidence>
<dbReference type="InterPro" id="IPR025229">
    <property type="entry name" value="YniB-like"/>
</dbReference>
<dbReference type="Proteomes" id="UP000244682">
    <property type="component" value="Chromosome"/>
</dbReference>
<dbReference type="STRING" id="582.AL531_08055"/>
<feature type="transmembrane region" description="Helical" evidence="1">
    <location>
        <begin position="15"/>
        <end position="36"/>
    </location>
</feature>
<proteinExistence type="predicted"/>
<dbReference type="Pfam" id="PF14002">
    <property type="entry name" value="YniB"/>
    <property type="match status" value="1"/>
</dbReference>
<dbReference type="EMBL" id="CP028956">
    <property type="protein sequence ID" value="AWC94880.1"/>
    <property type="molecule type" value="Genomic_DNA"/>
</dbReference>
<reference evidence="2 5" key="2">
    <citation type="submission" date="2018-04" db="EMBL/GenBank/DDBJ databases">
        <title>Whole genome sequencing of Morganella morganii AR_0133.</title>
        <authorList>
            <person name="Conlan S."/>
            <person name="Thomas P.J."/>
            <person name="Mullikin J."/>
            <person name="Frank K.M."/>
            <person name="Segre J.A."/>
        </authorList>
    </citation>
    <scope>NUCLEOTIDE SEQUENCE [LARGE SCALE GENOMIC DNA]</scope>
    <source>
        <strain evidence="2 5">AR_0133</strain>
    </source>
</reference>
<evidence type="ECO:0000313" key="5">
    <source>
        <dbReference type="Proteomes" id="UP000244682"/>
    </source>
</evidence>
<keyword evidence="1" id="KW-0472">Membrane</keyword>
<dbReference type="EMBL" id="PKLF01000004">
    <property type="protein sequence ID" value="MBE8611936.1"/>
    <property type="molecule type" value="Genomic_DNA"/>
</dbReference>
<dbReference type="AlphaFoldDB" id="A0A0A2RFY6"/>
<accession>A0A0A2RFY6</accession>
<reference evidence="4" key="3">
    <citation type="submission" date="2023-02" db="EMBL/GenBank/DDBJ databases">
        <title>Detection, antimicrobial susceptibility and genomic characterization of NDM-producing species of Morganellaceae, Yersiniaceae, and Enterobacteriaceae other than Klebsiella.</title>
        <authorList>
            <person name="Camargo C.H."/>
            <person name="Sacchi C.T."/>
            <person name="Campos K.R."/>
        </authorList>
    </citation>
    <scope>NUCLEOTIDE SEQUENCE</scope>
    <source>
        <strain evidence="4">1189_21</strain>
    </source>
</reference>
<protein>
    <submittedName>
        <fullName evidence="4">YniB family protein</fullName>
    </submittedName>
</protein>
<keyword evidence="1" id="KW-1133">Transmembrane helix</keyword>
<dbReference type="Proteomes" id="UP000650477">
    <property type="component" value="Unassembled WGS sequence"/>
</dbReference>
<dbReference type="EMBL" id="JAPKIY010000017">
    <property type="protein sequence ID" value="MDS0898497.1"/>
    <property type="molecule type" value="Genomic_DNA"/>
</dbReference>
<evidence type="ECO:0000313" key="2">
    <source>
        <dbReference type="EMBL" id="AWC94880.1"/>
    </source>
</evidence>
<dbReference type="OrthoDB" id="6870983at2"/>
<dbReference type="RefSeq" id="WP_004235338.1">
    <property type="nucleotide sequence ID" value="NZ_ABGYJJ040000001.1"/>
</dbReference>
<gene>
    <name evidence="2" type="ORF">AM380_15135</name>
    <name evidence="3" type="ORF">CYG68_05825</name>
    <name evidence="4" type="ORF">OSC06_10985</name>
</gene>
<evidence type="ECO:0000313" key="6">
    <source>
        <dbReference type="Proteomes" id="UP000650477"/>
    </source>
</evidence>
<dbReference type="Proteomes" id="UP001182247">
    <property type="component" value="Unassembled WGS sequence"/>
</dbReference>
<evidence type="ECO:0000313" key="3">
    <source>
        <dbReference type="EMBL" id="MBE8611936.1"/>
    </source>
</evidence>
<feature type="transmembrane region" description="Helical" evidence="1">
    <location>
        <begin position="89"/>
        <end position="109"/>
    </location>
</feature>
<dbReference type="GeneID" id="93360232"/>
<organism evidence="3 6">
    <name type="scientific">Morganella morganii</name>
    <name type="common">Proteus morganii</name>
    <dbReference type="NCBI Taxonomy" id="582"/>
    <lineage>
        <taxon>Bacteria</taxon>
        <taxon>Pseudomonadati</taxon>
        <taxon>Pseudomonadota</taxon>
        <taxon>Gammaproteobacteria</taxon>
        <taxon>Enterobacterales</taxon>
        <taxon>Morganellaceae</taxon>
        <taxon>Morganella</taxon>
    </lineage>
</organism>
<reference evidence="3" key="1">
    <citation type="submission" date="2017-12" db="EMBL/GenBank/DDBJ databases">
        <title>Genome sequencing and analysis.</title>
        <authorList>
            <person name="Huang Y.-T."/>
        </authorList>
    </citation>
    <scope>NUCLEOTIDE SEQUENCE</scope>
    <source>
        <strain evidence="3">VGH116</strain>
    </source>
</reference>
<name>A0A0A2RFY6_MORMO</name>
<sequence>MTLQQARWVAVFKRVAGWVVFIPALISTIVSLLKLAHQQSTGSDKINAVIGDFINVVTEMIRVNTPFLNTFWNNSPVPDKLLGFEGHNLSFLLIYILMFVGLALSASGIRMSRQVKFIRENIEDQAIIENARESGKTPADLIAKIRIPNHTIFRQIFVLYVLPVFIGAIAWFLIKFLNW</sequence>